<dbReference type="EMBL" id="VRZA01000007">
    <property type="protein sequence ID" value="TXS90804.1"/>
    <property type="molecule type" value="Genomic_DNA"/>
</dbReference>
<organism evidence="2 3">
    <name type="scientific">Parahaliea maris</name>
    <dbReference type="NCBI Taxonomy" id="2716870"/>
    <lineage>
        <taxon>Bacteria</taxon>
        <taxon>Pseudomonadati</taxon>
        <taxon>Pseudomonadota</taxon>
        <taxon>Gammaproteobacteria</taxon>
        <taxon>Cellvibrionales</taxon>
        <taxon>Halieaceae</taxon>
        <taxon>Parahaliea</taxon>
    </lineage>
</organism>
<dbReference type="Pfam" id="PF08707">
    <property type="entry name" value="PriCT_2"/>
    <property type="match status" value="1"/>
</dbReference>
<reference evidence="2 3" key="1">
    <citation type="submission" date="2019-08" db="EMBL/GenBank/DDBJ databases">
        <title>Parahaliea maris sp. nov., isolated from the surface seawater.</title>
        <authorList>
            <person name="Liu Y."/>
        </authorList>
    </citation>
    <scope>NUCLEOTIDE SEQUENCE [LARGE SCALE GENOMIC DNA]</scope>
    <source>
        <strain evidence="2 3">HSLHS9</strain>
    </source>
</reference>
<evidence type="ECO:0000259" key="1">
    <source>
        <dbReference type="Pfam" id="PF08707"/>
    </source>
</evidence>
<evidence type="ECO:0000313" key="3">
    <source>
        <dbReference type="Proteomes" id="UP000321039"/>
    </source>
</evidence>
<dbReference type="AlphaFoldDB" id="A0A5C8ZSQ1"/>
<feature type="domain" description="Primase C-terminal 2" evidence="1">
    <location>
        <begin position="68"/>
        <end position="126"/>
    </location>
</feature>
<name>A0A5C8ZSQ1_9GAMM</name>
<proteinExistence type="predicted"/>
<evidence type="ECO:0000313" key="2">
    <source>
        <dbReference type="EMBL" id="TXS90804.1"/>
    </source>
</evidence>
<comment type="caution">
    <text evidence="2">The sequence shown here is derived from an EMBL/GenBank/DDBJ whole genome shotgun (WGS) entry which is preliminary data.</text>
</comment>
<dbReference type="RefSeq" id="WP_148069803.1">
    <property type="nucleotide sequence ID" value="NZ_VRZA01000007.1"/>
</dbReference>
<accession>A0A5C8ZSQ1</accession>
<dbReference type="InterPro" id="IPR014819">
    <property type="entry name" value="PriCT_2"/>
</dbReference>
<dbReference type="Proteomes" id="UP000321039">
    <property type="component" value="Unassembled WGS sequence"/>
</dbReference>
<protein>
    <recommendedName>
        <fullName evidence="1">Primase C-terminal 2 domain-containing protein</fullName>
    </recommendedName>
</protein>
<dbReference type="GO" id="GO:0016817">
    <property type="term" value="F:hydrolase activity, acting on acid anhydrides"/>
    <property type="evidence" value="ECO:0007669"/>
    <property type="project" value="InterPro"/>
</dbReference>
<gene>
    <name evidence="2" type="ORF">FV139_17680</name>
</gene>
<sequence>MSDEKQIERCSISHIRDLPVAPPLSLCAVFRNNGKPPPSHVASLRPPPKAVIPPTPLTQRKLDELEVLVNALSPDISYGDWVSVGMILSFETGNSCEGFAIWDQWSSRGSKYPGISQMRAKWGSFKP</sequence>
<keyword evidence="3" id="KW-1185">Reference proteome</keyword>